<dbReference type="SUPFAM" id="SSF51735">
    <property type="entry name" value="NAD(P)-binding Rossmann-fold domains"/>
    <property type="match status" value="1"/>
</dbReference>
<evidence type="ECO:0000259" key="5">
    <source>
        <dbReference type="Pfam" id="PF08546"/>
    </source>
</evidence>
<accession>A0ABP6XWW0</accession>
<evidence type="ECO:0000313" key="7">
    <source>
        <dbReference type="Proteomes" id="UP001500767"/>
    </source>
</evidence>
<feature type="domain" description="Ketopantoate reductase N-terminal" evidence="4">
    <location>
        <begin position="9"/>
        <end position="164"/>
    </location>
</feature>
<gene>
    <name evidence="6" type="ORF">GCM10022197_33110</name>
</gene>
<dbReference type="Gene3D" id="3.40.50.720">
    <property type="entry name" value="NAD(P)-binding Rossmann-like Domain"/>
    <property type="match status" value="1"/>
</dbReference>
<proteinExistence type="inferred from homology"/>
<evidence type="ECO:0000256" key="2">
    <source>
        <dbReference type="ARBA" id="ARBA00022857"/>
    </source>
</evidence>
<dbReference type="Pfam" id="PF02558">
    <property type="entry name" value="ApbA"/>
    <property type="match status" value="1"/>
</dbReference>
<comment type="similarity">
    <text evidence="1">Belongs to the ketopantoate reductase family.</text>
</comment>
<dbReference type="InterPro" id="IPR013328">
    <property type="entry name" value="6PGD_dom2"/>
</dbReference>
<dbReference type="SUPFAM" id="SSF48179">
    <property type="entry name" value="6-phosphogluconate dehydrogenase C-terminal domain-like"/>
    <property type="match status" value="1"/>
</dbReference>
<keyword evidence="3" id="KW-0560">Oxidoreductase</keyword>
<sequence length="340" mass="35376">MAHVPNRYVVIGAGAIGGAIGGRLHQAGRPVVLVARGEHLDVLRRDGLRLRTPDEDVRLDVPAVGGPEELELTPDDVLVFATKTQQVEAALRTWADVDVHADGRIVGSAGALLPVFTALNGVAAESMALRWFARVVGVCVWLPSVHLTAGEVIIRGGPTSGMLHLGSIPAGREQELVATVAADLEAGRFDAPRPADVMPWKYRKLISNLANGLQALVGAGGGTEQLAAAVEGEAREVLDAAGIEVTPDAEEAAARKAAFTMHHVPGVPDDVGGSTWQSLTRGTGNVETDYLNGEIARIAHGLGRQAPLNARLASLVRQASVRGQQPGAVTAAQVAEALGL</sequence>
<organism evidence="6 7">
    <name type="scientific">Microlunatus spumicola</name>
    <dbReference type="NCBI Taxonomy" id="81499"/>
    <lineage>
        <taxon>Bacteria</taxon>
        <taxon>Bacillati</taxon>
        <taxon>Actinomycetota</taxon>
        <taxon>Actinomycetes</taxon>
        <taxon>Propionibacteriales</taxon>
        <taxon>Propionibacteriaceae</taxon>
        <taxon>Microlunatus</taxon>
    </lineage>
</organism>
<dbReference type="Gene3D" id="1.10.1040.10">
    <property type="entry name" value="N-(1-d-carboxylethyl)-l-norvaline Dehydrogenase, domain 2"/>
    <property type="match status" value="1"/>
</dbReference>
<keyword evidence="7" id="KW-1185">Reference proteome</keyword>
<dbReference type="InterPro" id="IPR036291">
    <property type="entry name" value="NAD(P)-bd_dom_sf"/>
</dbReference>
<dbReference type="PANTHER" id="PTHR43765:SF2">
    <property type="entry name" value="2-DEHYDROPANTOATE 2-REDUCTASE"/>
    <property type="match status" value="1"/>
</dbReference>
<comment type="caution">
    <text evidence="6">The sequence shown here is derived from an EMBL/GenBank/DDBJ whole genome shotgun (WGS) entry which is preliminary data.</text>
</comment>
<dbReference type="InterPro" id="IPR050838">
    <property type="entry name" value="Ketopantoate_reductase"/>
</dbReference>
<dbReference type="InterPro" id="IPR013752">
    <property type="entry name" value="KPA_reductase"/>
</dbReference>
<dbReference type="Proteomes" id="UP001500767">
    <property type="component" value="Unassembled WGS sequence"/>
</dbReference>
<dbReference type="PANTHER" id="PTHR43765">
    <property type="entry name" value="2-DEHYDROPANTOATE 2-REDUCTASE-RELATED"/>
    <property type="match status" value="1"/>
</dbReference>
<feature type="domain" description="Ketopantoate reductase C-terminal" evidence="5">
    <location>
        <begin position="196"/>
        <end position="318"/>
    </location>
</feature>
<reference evidence="7" key="1">
    <citation type="journal article" date="2019" name="Int. J. Syst. Evol. Microbiol.">
        <title>The Global Catalogue of Microorganisms (GCM) 10K type strain sequencing project: providing services to taxonomists for standard genome sequencing and annotation.</title>
        <authorList>
            <consortium name="The Broad Institute Genomics Platform"/>
            <consortium name="The Broad Institute Genome Sequencing Center for Infectious Disease"/>
            <person name="Wu L."/>
            <person name="Ma J."/>
        </authorList>
    </citation>
    <scope>NUCLEOTIDE SEQUENCE [LARGE SCALE GENOMIC DNA]</scope>
    <source>
        <strain evidence="7">JCM 16540</strain>
    </source>
</reference>
<protein>
    <submittedName>
        <fullName evidence="6">2-dehydropantoate 2-reductase N-terminal domain-containing protein</fullName>
    </submittedName>
</protein>
<evidence type="ECO:0000256" key="1">
    <source>
        <dbReference type="ARBA" id="ARBA00007870"/>
    </source>
</evidence>
<dbReference type="EMBL" id="BAAAYR010000004">
    <property type="protein sequence ID" value="GAA3573629.1"/>
    <property type="molecule type" value="Genomic_DNA"/>
</dbReference>
<dbReference type="InterPro" id="IPR008927">
    <property type="entry name" value="6-PGluconate_DH-like_C_sf"/>
</dbReference>
<evidence type="ECO:0000256" key="3">
    <source>
        <dbReference type="ARBA" id="ARBA00023002"/>
    </source>
</evidence>
<evidence type="ECO:0000259" key="4">
    <source>
        <dbReference type="Pfam" id="PF02558"/>
    </source>
</evidence>
<dbReference type="Pfam" id="PF08546">
    <property type="entry name" value="ApbA_C"/>
    <property type="match status" value="1"/>
</dbReference>
<keyword evidence="2" id="KW-0521">NADP</keyword>
<name>A0ABP6XWW0_9ACTN</name>
<evidence type="ECO:0000313" key="6">
    <source>
        <dbReference type="EMBL" id="GAA3573629.1"/>
    </source>
</evidence>
<dbReference type="InterPro" id="IPR013332">
    <property type="entry name" value="KPR_N"/>
</dbReference>